<protein>
    <submittedName>
        <fullName evidence="1">Uncharacterized protein</fullName>
    </submittedName>
</protein>
<accession>A0AAE1BDU3</accession>
<dbReference type="Proteomes" id="UP001283361">
    <property type="component" value="Unassembled WGS sequence"/>
</dbReference>
<keyword evidence="2" id="KW-1185">Reference proteome</keyword>
<proteinExistence type="predicted"/>
<dbReference type="EMBL" id="JAWDGP010000027">
    <property type="protein sequence ID" value="KAK3804303.1"/>
    <property type="molecule type" value="Genomic_DNA"/>
</dbReference>
<gene>
    <name evidence="1" type="ORF">RRG08_039224</name>
</gene>
<organism evidence="1 2">
    <name type="scientific">Elysia crispata</name>
    <name type="common">lettuce slug</name>
    <dbReference type="NCBI Taxonomy" id="231223"/>
    <lineage>
        <taxon>Eukaryota</taxon>
        <taxon>Metazoa</taxon>
        <taxon>Spiralia</taxon>
        <taxon>Lophotrochozoa</taxon>
        <taxon>Mollusca</taxon>
        <taxon>Gastropoda</taxon>
        <taxon>Heterobranchia</taxon>
        <taxon>Euthyneura</taxon>
        <taxon>Panpulmonata</taxon>
        <taxon>Sacoglossa</taxon>
        <taxon>Placobranchoidea</taxon>
        <taxon>Plakobranchidae</taxon>
        <taxon>Elysia</taxon>
    </lineage>
</organism>
<reference evidence="1" key="1">
    <citation type="journal article" date="2023" name="G3 (Bethesda)">
        <title>A reference genome for the long-term kleptoplast-retaining sea slug Elysia crispata morphotype clarki.</title>
        <authorList>
            <person name="Eastman K.E."/>
            <person name="Pendleton A.L."/>
            <person name="Shaikh M.A."/>
            <person name="Suttiyut T."/>
            <person name="Ogas R."/>
            <person name="Tomko P."/>
            <person name="Gavelis G."/>
            <person name="Widhalm J.R."/>
            <person name="Wisecaver J.H."/>
        </authorList>
    </citation>
    <scope>NUCLEOTIDE SEQUENCE</scope>
    <source>
        <strain evidence="1">ECLA1</strain>
    </source>
</reference>
<sequence length="79" mass="8851">MLNSKLELYDKEIWFYKQHPVQQGSISNILPNRVPSATSCPTGFYQQHPAKQGSISKTLPNRVPSAKPCLTGFHQQNPA</sequence>
<comment type="caution">
    <text evidence="1">The sequence shown here is derived from an EMBL/GenBank/DDBJ whole genome shotgun (WGS) entry which is preliminary data.</text>
</comment>
<evidence type="ECO:0000313" key="1">
    <source>
        <dbReference type="EMBL" id="KAK3804303.1"/>
    </source>
</evidence>
<name>A0AAE1BDU3_9GAST</name>
<evidence type="ECO:0000313" key="2">
    <source>
        <dbReference type="Proteomes" id="UP001283361"/>
    </source>
</evidence>
<dbReference type="AlphaFoldDB" id="A0AAE1BDU3"/>